<feature type="transmembrane region" description="Helical" evidence="8">
    <location>
        <begin position="59"/>
        <end position="81"/>
    </location>
</feature>
<evidence type="ECO:0000256" key="8">
    <source>
        <dbReference type="SAM" id="Phobius"/>
    </source>
</evidence>
<dbReference type="InterPro" id="IPR045324">
    <property type="entry name" value="Small_multidrug_res"/>
</dbReference>
<evidence type="ECO:0000256" key="5">
    <source>
        <dbReference type="ARBA" id="ARBA00022989"/>
    </source>
</evidence>
<dbReference type="Gene3D" id="1.10.3730.20">
    <property type="match status" value="1"/>
</dbReference>
<reference evidence="9" key="1">
    <citation type="submission" date="2020-02" db="EMBL/GenBank/DDBJ databases">
        <authorList>
            <person name="Meier V. D."/>
        </authorList>
    </citation>
    <scope>NUCLEOTIDE SEQUENCE</scope>
    <source>
        <strain evidence="9">AVDCRST_MAG24</strain>
    </source>
</reference>
<name>A0A6J4M4D4_9ACTN</name>
<comment type="subcellular location">
    <subcellularLocation>
        <location evidence="1 7">Cell membrane</location>
        <topology evidence="1 7">Multi-pass membrane protein</topology>
    </subcellularLocation>
</comment>
<evidence type="ECO:0000256" key="3">
    <source>
        <dbReference type="ARBA" id="ARBA00022475"/>
    </source>
</evidence>
<dbReference type="FunFam" id="1.10.3730.20:FF:000001">
    <property type="entry name" value="Quaternary ammonium compound resistance transporter SugE"/>
    <property type="match status" value="1"/>
</dbReference>
<protein>
    <recommendedName>
        <fullName evidence="10">Small multidrug resistance family (SMR) protein</fullName>
    </recommendedName>
</protein>
<dbReference type="InterPro" id="IPR037185">
    <property type="entry name" value="EmrE-like"/>
</dbReference>
<feature type="transmembrane region" description="Helical" evidence="8">
    <location>
        <begin position="87"/>
        <end position="107"/>
    </location>
</feature>
<feature type="transmembrane region" description="Helical" evidence="8">
    <location>
        <begin position="31"/>
        <end position="52"/>
    </location>
</feature>
<evidence type="ECO:0000313" key="9">
    <source>
        <dbReference type="EMBL" id="CAA9347791.1"/>
    </source>
</evidence>
<dbReference type="InterPro" id="IPR000390">
    <property type="entry name" value="Small_drug/metabolite_transptr"/>
</dbReference>
<organism evidence="9">
    <name type="scientific">uncultured Nocardioidaceae bacterium</name>
    <dbReference type="NCBI Taxonomy" id="253824"/>
    <lineage>
        <taxon>Bacteria</taxon>
        <taxon>Bacillati</taxon>
        <taxon>Actinomycetota</taxon>
        <taxon>Actinomycetes</taxon>
        <taxon>Propionibacteriales</taxon>
        <taxon>Nocardioidaceae</taxon>
        <taxon>environmental samples</taxon>
    </lineage>
</organism>
<dbReference type="GO" id="GO:0005886">
    <property type="term" value="C:plasma membrane"/>
    <property type="evidence" value="ECO:0007669"/>
    <property type="project" value="UniProtKB-SubCell"/>
</dbReference>
<proteinExistence type="inferred from homology"/>
<keyword evidence="6 8" id="KW-0472">Membrane</keyword>
<keyword evidence="3" id="KW-1003">Cell membrane</keyword>
<gene>
    <name evidence="9" type="ORF">AVDCRST_MAG24-1625</name>
</gene>
<evidence type="ECO:0000256" key="6">
    <source>
        <dbReference type="ARBA" id="ARBA00023136"/>
    </source>
</evidence>
<evidence type="ECO:0000256" key="4">
    <source>
        <dbReference type="ARBA" id="ARBA00022692"/>
    </source>
</evidence>
<keyword evidence="2" id="KW-0813">Transport</keyword>
<keyword evidence="5 8" id="KW-1133">Transmembrane helix</keyword>
<evidence type="ECO:0000256" key="2">
    <source>
        <dbReference type="ARBA" id="ARBA00022448"/>
    </source>
</evidence>
<evidence type="ECO:0008006" key="10">
    <source>
        <dbReference type="Google" id="ProtNLM"/>
    </source>
</evidence>
<keyword evidence="4 7" id="KW-0812">Transmembrane</keyword>
<dbReference type="PANTHER" id="PTHR30561">
    <property type="entry name" value="SMR FAMILY PROTON-DEPENDENT DRUG EFFLUX TRANSPORTER SUGE"/>
    <property type="match status" value="1"/>
</dbReference>
<evidence type="ECO:0000256" key="1">
    <source>
        <dbReference type="ARBA" id="ARBA00004651"/>
    </source>
</evidence>
<comment type="similarity">
    <text evidence="7">Belongs to the drug/metabolite transporter (DMT) superfamily. Small multidrug resistance (SMR) (TC 2.A.7.1) family.</text>
</comment>
<dbReference type="GO" id="GO:0022857">
    <property type="term" value="F:transmembrane transporter activity"/>
    <property type="evidence" value="ECO:0007669"/>
    <property type="project" value="InterPro"/>
</dbReference>
<sequence>MVVPFALLAVAIAIEVASTAALPRTEGFRDPFWAAIVVAGYAASIWLLALVVQRLPVSVTYAVWSGLGTAAIAVVGVLFLGESWNPVKVAAIALIVVGVVVLNLQAVH</sequence>
<evidence type="ECO:0000256" key="7">
    <source>
        <dbReference type="RuleBase" id="RU003942"/>
    </source>
</evidence>
<dbReference type="AlphaFoldDB" id="A0A6J4M4D4"/>
<dbReference type="Pfam" id="PF00893">
    <property type="entry name" value="Multi_Drug_Res"/>
    <property type="match status" value="1"/>
</dbReference>
<accession>A0A6J4M4D4</accession>
<dbReference type="SUPFAM" id="SSF103481">
    <property type="entry name" value="Multidrug resistance efflux transporter EmrE"/>
    <property type="match status" value="1"/>
</dbReference>
<dbReference type="EMBL" id="CADCUF010000238">
    <property type="protein sequence ID" value="CAA9347791.1"/>
    <property type="molecule type" value="Genomic_DNA"/>
</dbReference>
<dbReference type="PANTHER" id="PTHR30561:SF1">
    <property type="entry name" value="MULTIDRUG TRANSPORTER EMRE"/>
    <property type="match status" value="1"/>
</dbReference>